<dbReference type="PANTHER" id="PTHR24252:SF7">
    <property type="entry name" value="HYALIN"/>
    <property type="match status" value="1"/>
</dbReference>
<dbReference type="InterPro" id="IPR001314">
    <property type="entry name" value="Peptidase_S1A"/>
</dbReference>
<evidence type="ECO:0000259" key="7">
    <source>
        <dbReference type="PROSITE" id="PS50240"/>
    </source>
</evidence>
<dbReference type="InterPro" id="IPR018114">
    <property type="entry name" value="TRYPSIN_HIS"/>
</dbReference>
<reference evidence="8 9" key="1">
    <citation type="journal article" date="2019" name="Genome Biol. Evol.">
        <title>Whole-Genome Sequencing of the Giant Devil Catfish, Bagarius yarrelli.</title>
        <authorList>
            <person name="Jiang W."/>
            <person name="Lv Y."/>
            <person name="Cheng L."/>
            <person name="Yang K."/>
            <person name="Chao B."/>
            <person name="Wang X."/>
            <person name="Li Y."/>
            <person name="Pan X."/>
            <person name="You X."/>
            <person name="Zhang Y."/>
            <person name="Yang J."/>
            <person name="Li J."/>
            <person name="Zhang X."/>
            <person name="Liu S."/>
            <person name="Sun C."/>
            <person name="Yang J."/>
            <person name="Shi Q."/>
        </authorList>
    </citation>
    <scope>NUCLEOTIDE SEQUENCE [LARGE SCALE GENOMIC DNA]</scope>
    <source>
        <strain evidence="8">JWS20170419001</strain>
        <tissue evidence="8">Muscle</tissue>
    </source>
</reference>
<dbReference type="GO" id="GO:0006508">
    <property type="term" value="P:proteolysis"/>
    <property type="evidence" value="ECO:0007669"/>
    <property type="project" value="UniProtKB-KW"/>
</dbReference>
<dbReference type="Gene3D" id="2.40.10.10">
    <property type="entry name" value="Trypsin-like serine proteases"/>
    <property type="match status" value="2"/>
</dbReference>
<keyword evidence="9" id="KW-1185">Reference proteome</keyword>
<dbReference type="PANTHER" id="PTHR24252">
    <property type="entry name" value="ACROSIN-RELATED"/>
    <property type="match status" value="1"/>
</dbReference>
<feature type="domain" description="Peptidase S1" evidence="7">
    <location>
        <begin position="237"/>
        <end position="471"/>
    </location>
</feature>
<evidence type="ECO:0000313" key="8">
    <source>
        <dbReference type="EMBL" id="TSW75984.1"/>
    </source>
</evidence>
<evidence type="ECO:0000256" key="1">
    <source>
        <dbReference type="ARBA" id="ARBA00022670"/>
    </source>
</evidence>
<dbReference type="InterPro" id="IPR043504">
    <property type="entry name" value="Peptidase_S1_PA_chymotrypsin"/>
</dbReference>
<gene>
    <name evidence="8" type="ORF">Baya_13625</name>
</gene>
<accession>A0A556V6J2</accession>
<dbReference type="InterPro" id="IPR009003">
    <property type="entry name" value="Peptidase_S1_PA"/>
</dbReference>
<dbReference type="FunFam" id="2.40.10.10:FF:000024">
    <property type="entry name" value="Serine protease 53"/>
    <property type="match status" value="2"/>
</dbReference>
<keyword evidence="4 6" id="KW-0720">Serine protease</keyword>
<dbReference type="PROSITE" id="PS00134">
    <property type="entry name" value="TRYPSIN_HIS"/>
    <property type="match status" value="1"/>
</dbReference>
<evidence type="ECO:0000256" key="6">
    <source>
        <dbReference type="RuleBase" id="RU363034"/>
    </source>
</evidence>
<evidence type="ECO:0000256" key="2">
    <source>
        <dbReference type="ARBA" id="ARBA00022729"/>
    </source>
</evidence>
<keyword evidence="1 6" id="KW-0645">Protease</keyword>
<evidence type="ECO:0000256" key="4">
    <source>
        <dbReference type="ARBA" id="ARBA00022825"/>
    </source>
</evidence>
<dbReference type="GO" id="GO:0004252">
    <property type="term" value="F:serine-type endopeptidase activity"/>
    <property type="evidence" value="ECO:0007669"/>
    <property type="project" value="InterPro"/>
</dbReference>
<evidence type="ECO:0000256" key="3">
    <source>
        <dbReference type="ARBA" id="ARBA00022801"/>
    </source>
</evidence>
<keyword evidence="5" id="KW-1015">Disulfide bond</keyword>
<dbReference type="CDD" id="cd00190">
    <property type="entry name" value="Tryp_SPc"/>
    <property type="match status" value="2"/>
</dbReference>
<dbReference type="AlphaFoldDB" id="A0A556V6J2"/>
<name>A0A556V6J2_BAGYA</name>
<protein>
    <submittedName>
        <fullName evidence="8">Serine protease 27</fullName>
    </submittedName>
</protein>
<dbReference type="Pfam" id="PF00089">
    <property type="entry name" value="Trypsin"/>
    <property type="match status" value="2"/>
</dbReference>
<dbReference type="InterPro" id="IPR001254">
    <property type="entry name" value="Trypsin_dom"/>
</dbReference>
<dbReference type="OrthoDB" id="10002959at2759"/>
<dbReference type="SMART" id="SM00020">
    <property type="entry name" value="Tryp_SPc"/>
    <property type="match status" value="2"/>
</dbReference>
<dbReference type="SUPFAM" id="SSF50494">
    <property type="entry name" value="Trypsin-like serine proteases"/>
    <property type="match status" value="2"/>
</dbReference>
<dbReference type="PROSITE" id="PS00135">
    <property type="entry name" value="TRYPSIN_SER"/>
    <property type="match status" value="1"/>
</dbReference>
<feature type="domain" description="Peptidase S1" evidence="7">
    <location>
        <begin position="39"/>
        <end position="221"/>
    </location>
</feature>
<keyword evidence="2" id="KW-0732">Signal</keyword>
<dbReference type="Proteomes" id="UP000319801">
    <property type="component" value="Unassembled WGS sequence"/>
</dbReference>
<evidence type="ECO:0000256" key="5">
    <source>
        <dbReference type="ARBA" id="ARBA00023157"/>
    </source>
</evidence>
<proteinExistence type="predicted"/>
<evidence type="ECO:0000313" key="9">
    <source>
        <dbReference type="Proteomes" id="UP000319801"/>
    </source>
</evidence>
<dbReference type="PROSITE" id="PS50240">
    <property type="entry name" value="TRYPSIN_DOM"/>
    <property type="match status" value="2"/>
</dbReference>
<dbReference type="InterPro" id="IPR033116">
    <property type="entry name" value="TRYPSIN_SER"/>
</dbReference>
<dbReference type="EMBL" id="VCAZ01000135">
    <property type="protein sequence ID" value="TSW75984.1"/>
    <property type="molecule type" value="Genomic_DNA"/>
</dbReference>
<organism evidence="8 9">
    <name type="scientific">Bagarius yarrelli</name>
    <name type="common">Goonch</name>
    <name type="synonym">Bagrus yarrelli</name>
    <dbReference type="NCBI Taxonomy" id="175774"/>
    <lineage>
        <taxon>Eukaryota</taxon>
        <taxon>Metazoa</taxon>
        <taxon>Chordata</taxon>
        <taxon>Craniata</taxon>
        <taxon>Vertebrata</taxon>
        <taxon>Euteleostomi</taxon>
        <taxon>Actinopterygii</taxon>
        <taxon>Neopterygii</taxon>
        <taxon>Teleostei</taxon>
        <taxon>Ostariophysi</taxon>
        <taxon>Siluriformes</taxon>
        <taxon>Sisoridae</taxon>
        <taxon>Sisorinae</taxon>
        <taxon>Bagarius</taxon>
    </lineage>
</organism>
<dbReference type="PRINTS" id="PR00722">
    <property type="entry name" value="CHYMOTRYPSIN"/>
</dbReference>
<sequence>MTAQTDTALNVDMLNLECFLVTLLFFVKVCGTAPLNTRIVGGADAQEGSWPWQASLQKSGKHFCGGTLINKDWVMTAAHCAAGLSTTGLLVYLGKRTLIGTNQYEVSRSVSRIISHPKYNSRTIDYDIALMNLKSEVTFTNYIRPVCLASKTSVFPDGTISWISGWGNINYGVSLPSPGVLQEAQVPIVENVRCGTLMKPYSITQNMICAGYAEGGISACQYLFLSVCGRAPLNTRIVGGTNATAGAWPWQVSLQKKSMHFCGGSLVNKDWVVTAAHCFSSTRTAGLLVYFGKQTLSGTNPNEVYRTVSRIIKHPSYNSNTNDYDITLLQLSSSVTFSDYIKPVCLADRASVFPNGTENWITGWGNMASGVSLPSPYVLQEAKVPVVDNPACQKLLQAYNVITARMICAAPLQGGVDTCQGDSGGPMVAKQGDVWVLSGITSWGIGCALPNLPGVYSRVSEFNDWITATIRTNLPGFVTFAPAP</sequence>
<keyword evidence="3 6" id="KW-0378">Hydrolase</keyword>
<comment type="caution">
    <text evidence="8">The sequence shown here is derived from an EMBL/GenBank/DDBJ whole genome shotgun (WGS) entry which is preliminary data.</text>
</comment>